<protein>
    <recommendedName>
        <fullName evidence="5">Tetratricopeptide repeat-like domain-containing protein</fullName>
    </recommendedName>
</protein>
<dbReference type="InterPro" id="IPR011990">
    <property type="entry name" value="TPR-like_helical_dom_sf"/>
</dbReference>
<feature type="region of interest" description="Disordered" evidence="1">
    <location>
        <begin position="1"/>
        <end position="27"/>
    </location>
</feature>
<keyword evidence="2" id="KW-1133">Transmembrane helix</keyword>
<dbReference type="KEGG" id="bbae:FRD01_01970"/>
<accession>A0A5B8XKH2</accession>
<dbReference type="OrthoDB" id="5508426at2"/>
<dbReference type="EMBL" id="CP042467">
    <property type="protein sequence ID" value="QED26045.1"/>
    <property type="molecule type" value="Genomic_DNA"/>
</dbReference>
<evidence type="ECO:0000313" key="4">
    <source>
        <dbReference type="Proteomes" id="UP000321595"/>
    </source>
</evidence>
<dbReference type="AlphaFoldDB" id="A0A5B8XKH2"/>
<evidence type="ECO:0000313" key="3">
    <source>
        <dbReference type="EMBL" id="QED26045.1"/>
    </source>
</evidence>
<dbReference type="SUPFAM" id="SSF48452">
    <property type="entry name" value="TPR-like"/>
    <property type="match status" value="1"/>
</dbReference>
<keyword evidence="4" id="KW-1185">Reference proteome</keyword>
<proteinExistence type="predicted"/>
<keyword evidence="2" id="KW-0812">Transmembrane</keyword>
<evidence type="ECO:0000256" key="1">
    <source>
        <dbReference type="SAM" id="MobiDB-lite"/>
    </source>
</evidence>
<reference evidence="3 4" key="1">
    <citation type="submission" date="2019-08" db="EMBL/GenBank/DDBJ databases">
        <authorList>
            <person name="Liang Q."/>
        </authorList>
    </citation>
    <scope>NUCLEOTIDE SEQUENCE [LARGE SCALE GENOMIC DNA]</scope>
    <source>
        <strain evidence="3 4">V1718</strain>
    </source>
</reference>
<organism evidence="3 4">
    <name type="scientific">Microvenator marinus</name>
    <dbReference type="NCBI Taxonomy" id="2600177"/>
    <lineage>
        <taxon>Bacteria</taxon>
        <taxon>Deltaproteobacteria</taxon>
        <taxon>Bradymonadales</taxon>
        <taxon>Microvenatoraceae</taxon>
        <taxon>Microvenator</taxon>
    </lineage>
</organism>
<evidence type="ECO:0008006" key="5">
    <source>
        <dbReference type="Google" id="ProtNLM"/>
    </source>
</evidence>
<gene>
    <name evidence="3" type="ORF">FRD01_01970</name>
</gene>
<dbReference type="Gene3D" id="1.25.40.10">
    <property type="entry name" value="Tetratricopeptide repeat domain"/>
    <property type="match status" value="1"/>
</dbReference>
<feature type="transmembrane region" description="Helical" evidence="2">
    <location>
        <begin position="61"/>
        <end position="83"/>
    </location>
</feature>
<sequence length="269" mass="29202">MGIKIKKKTSSDEPEVLEGEIDGEGFDNDVDALPEEDEVAVVLPAFTGGKKRSVLEDNPKVIFAGVAVVALLVVAGFGVVEFLESQRLEASKSLNPAFQAYLLEVEGSPSLEPLKQRENLKLPTLHADEETKWKAVYDASSAATSTDVKDAAKLMKAASAVHLDKHEEAATIYADVAKSPELEPSLKLAAELGQVNAHASAEEWDKALEALARAEAGGEDIAKLLRYQRARLLEASGKVKEAKELYHEIIESEPTNIYKADIERRLAIL</sequence>
<dbReference type="RefSeq" id="WP_146957147.1">
    <property type="nucleotide sequence ID" value="NZ_CP042467.1"/>
</dbReference>
<evidence type="ECO:0000256" key="2">
    <source>
        <dbReference type="SAM" id="Phobius"/>
    </source>
</evidence>
<feature type="compositionally biased region" description="Acidic residues" evidence="1">
    <location>
        <begin position="12"/>
        <end position="27"/>
    </location>
</feature>
<keyword evidence="2" id="KW-0472">Membrane</keyword>
<dbReference type="Proteomes" id="UP000321595">
    <property type="component" value="Chromosome"/>
</dbReference>
<name>A0A5B8XKH2_9DELT</name>